<feature type="domain" description="Acyl-CoA dehydrogenase/oxidase C-terminal" evidence="6">
    <location>
        <begin position="290"/>
        <end position="445"/>
    </location>
</feature>
<evidence type="ECO:0000256" key="5">
    <source>
        <dbReference type="RuleBase" id="RU362125"/>
    </source>
</evidence>
<feature type="domain" description="Acyl-CoA oxidase/dehydrogenase middle" evidence="7">
    <location>
        <begin position="182"/>
        <end position="279"/>
    </location>
</feature>
<protein>
    <submittedName>
        <fullName evidence="9">DNA alkylation response protein</fullName>
    </submittedName>
</protein>
<name>A0A154W613_9PROT</name>
<evidence type="ECO:0000313" key="10">
    <source>
        <dbReference type="Proteomes" id="UP000076400"/>
    </source>
</evidence>
<dbReference type="Gene3D" id="2.40.110.20">
    <property type="match status" value="1"/>
</dbReference>
<evidence type="ECO:0000259" key="8">
    <source>
        <dbReference type="Pfam" id="PF18158"/>
    </source>
</evidence>
<reference evidence="9 10" key="1">
    <citation type="submission" date="2015-12" db="EMBL/GenBank/DDBJ databases">
        <title>Genome sequence of Oceanibaculum pacificum MCCC 1A02656.</title>
        <authorList>
            <person name="Lu L."/>
            <person name="Lai Q."/>
            <person name="Shao Z."/>
            <person name="Qian P."/>
        </authorList>
    </citation>
    <scope>NUCLEOTIDE SEQUENCE [LARGE SCALE GENOMIC DNA]</scope>
    <source>
        <strain evidence="9 10">MCCC 1A02656</strain>
    </source>
</reference>
<comment type="similarity">
    <text evidence="2 5">Belongs to the acyl-CoA dehydrogenase family.</text>
</comment>
<dbReference type="Pfam" id="PF18158">
    <property type="entry name" value="AidB_N"/>
    <property type="match status" value="1"/>
</dbReference>
<keyword evidence="3 5" id="KW-0285">Flavoprotein</keyword>
<evidence type="ECO:0000313" key="9">
    <source>
        <dbReference type="EMBL" id="KZD08972.1"/>
    </source>
</evidence>
<dbReference type="OrthoDB" id="9771038at2"/>
<dbReference type="PANTHER" id="PTHR42707">
    <property type="entry name" value="ACYL-COA DEHYDROGENASE"/>
    <property type="match status" value="1"/>
</dbReference>
<dbReference type="Gene3D" id="6.10.250.600">
    <property type="match status" value="1"/>
</dbReference>
<dbReference type="InterPro" id="IPR009100">
    <property type="entry name" value="AcylCoA_DH/oxidase_NM_dom_sf"/>
</dbReference>
<evidence type="ECO:0000256" key="1">
    <source>
        <dbReference type="ARBA" id="ARBA00001974"/>
    </source>
</evidence>
<dbReference type="RefSeq" id="WP_067555340.1">
    <property type="nucleotide sequence ID" value="NZ_LPXN01000102.1"/>
</dbReference>
<dbReference type="InterPro" id="IPR036250">
    <property type="entry name" value="AcylCo_DH-like_C"/>
</dbReference>
<dbReference type="PANTHER" id="PTHR42707:SF2">
    <property type="entry name" value="ACD11 DEHYDROGENASE"/>
    <property type="match status" value="1"/>
</dbReference>
<organism evidence="9 10">
    <name type="scientific">Oceanibaculum pacificum</name>
    <dbReference type="NCBI Taxonomy" id="580166"/>
    <lineage>
        <taxon>Bacteria</taxon>
        <taxon>Pseudomonadati</taxon>
        <taxon>Pseudomonadota</taxon>
        <taxon>Alphaproteobacteria</taxon>
        <taxon>Rhodospirillales</taxon>
        <taxon>Oceanibaculaceae</taxon>
        <taxon>Oceanibaculum</taxon>
    </lineage>
</organism>
<dbReference type="AlphaFoldDB" id="A0A154W613"/>
<sequence length="585" mass="63921">MTFDSKPTGAIAPDTTGLNFYTADPSLPDLLDIHLPADIRRHIEPHLQALGAEAGDRLDECGRLADRHGPVLHHRDRFGRDMQHIEYHPAYRELEEAAFGRYGIHALSHRDGIMGWKGRYPAAAKHAFTYLFNQCEFGMGCPINVTDGAAMLLDRYGSAELKARYLDGLTTTDMNRLTQGAQFMTEKEGGSDVGKLTTRAVPEGDHWRLYGDKWFCSNADAKIAMLLARPEGAGEGTRGVGLFLMPRFLDDGSPNHYRIVRLKDKLGTRSMASGEIRFEGAVAYAVGRIDRGFVQMAEMVNWSRLSNAVKSAALMRRALHDSLTVAQGRVVFGKRIVDHPLARRQLLKLMLPLEQALSLCFVTADALDRAEQGGSQEAAALLRILTPVLKYRATRDARKLCGDAMEMRGGIGYVEEFATPRLLRDAHLGSIWEGTGNIVALDALRRAVGKHGAEAALAADLHARLQDTPGVPQSYRDRLAGLTDKAIGFARAVAAEEGAEADARRATSALYHVASAVTLAWEAARIHDRRGDARRLLLSRLVLDHRLLPADPFAPMAGAREDRIASLLLSADPVSMADAAALAAA</sequence>
<dbReference type="EMBL" id="LPXN01000102">
    <property type="protein sequence ID" value="KZD08972.1"/>
    <property type="molecule type" value="Genomic_DNA"/>
</dbReference>
<evidence type="ECO:0000259" key="6">
    <source>
        <dbReference type="Pfam" id="PF00441"/>
    </source>
</evidence>
<keyword evidence="4 5" id="KW-0274">FAD</keyword>
<dbReference type="SUPFAM" id="SSF56645">
    <property type="entry name" value="Acyl-CoA dehydrogenase NM domain-like"/>
    <property type="match status" value="1"/>
</dbReference>
<dbReference type="Pfam" id="PF00441">
    <property type="entry name" value="Acyl-CoA_dh_1"/>
    <property type="match status" value="1"/>
</dbReference>
<feature type="domain" description="Adaptive response protein AidB N-terminal" evidence="8">
    <location>
        <begin position="13"/>
        <end position="173"/>
    </location>
</feature>
<dbReference type="GO" id="GO:0003995">
    <property type="term" value="F:acyl-CoA dehydrogenase activity"/>
    <property type="evidence" value="ECO:0007669"/>
    <property type="project" value="InterPro"/>
</dbReference>
<dbReference type="InterPro" id="IPR006091">
    <property type="entry name" value="Acyl-CoA_Oxase/DH_mid-dom"/>
</dbReference>
<dbReference type="Proteomes" id="UP000076400">
    <property type="component" value="Unassembled WGS sequence"/>
</dbReference>
<proteinExistence type="inferred from homology"/>
<dbReference type="SUPFAM" id="SSF47203">
    <property type="entry name" value="Acyl-CoA dehydrogenase C-terminal domain-like"/>
    <property type="match status" value="1"/>
</dbReference>
<dbReference type="Pfam" id="PF02770">
    <property type="entry name" value="Acyl-CoA_dh_M"/>
    <property type="match status" value="1"/>
</dbReference>
<comment type="caution">
    <text evidence="9">The sequence shown here is derived from an EMBL/GenBank/DDBJ whole genome shotgun (WGS) entry which is preliminary data.</text>
</comment>
<keyword evidence="10" id="KW-1185">Reference proteome</keyword>
<dbReference type="Gene3D" id="1.20.140.10">
    <property type="entry name" value="Butyryl-CoA Dehydrogenase, subunit A, domain 3"/>
    <property type="match status" value="1"/>
</dbReference>
<evidence type="ECO:0000256" key="3">
    <source>
        <dbReference type="ARBA" id="ARBA00022630"/>
    </source>
</evidence>
<dbReference type="PROSITE" id="PS00073">
    <property type="entry name" value="ACYL_COA_DH_2"/>
    <property type="match status" value="1"/>
</dbReference>
<accession>A0A154W613</accession>
<dbReference type="InterPro" id="IPR041504">
    <property type="entry name" value="AidB_N"/>
</dbReference>
<comment type="cofactor">
    <cofactor evidence="1 5">
        <name>FAD</name>
        <dbReference type="ChEBI" id="CHEBI:57692"/>
    </cofactor>
</comment>
<dbReference type="InterPro" id="IPR009075">
    <property type="entry name" value="AcylCo_DH/oxidase_C"/>
</dbReference>
<keyword evidence="5" id="KW-0560">Oxidoreductase</keyword>
<gene>
    <name evidence="9" type="ORF">AUP43_08135</name>
</gene>
<evidence type="ECO:0000256" key="4">
    <source>
        <dbReference type="ARBA" id="ARBA00022827"/>
    </source>
</evidence>
<dbReference type="STRING" id="580166.AUP43_08135"/>
<evidence type="ECO:0000259" key="7">
    <source>
        <dbReference type="Pfam" id="PF02770"/>
    </source>
</evidence>
<dbReference type="InterPro" id="IPR052904">
    <property type="entry name" value="Acyl-CoA_dehydrogenase-like"/>
</dbReference>
<dbReference type="InterPro" id="IPR006089">
    <property type="entry name" value="Acyl-CoA_DH_CS"/>
</dbReference>
<evidence type="ECO:0000256" key="2">
    <source>
        <dbReference type="ARBA" id="ARBA00009347"/>
    </source>
</evidence>